<dbReference type="InterPro" id="IPR036249">
    <property type="entry name" value="Thioredoxin-like_sf"/>
</dbReference>
<gene>
    <name evidence="2" type="ORF">EQF91_07885</name>
</gene>
<reference evidence="2 3" key="1">
    <citation type="submission" date="2019-01" db="EMBL/GenBank/DDBJ databases">
        <title>Draft Genome Sequences of Helcococcus ovis Strains Isolated from the Uterus and Vagina of Dairy Cows with Metritis.</title>
        <authorList>
            <person name="Cunha F."/>
            <person name="Jeon S.J."/>
            <person name="Kutzer P."/>
            <person name="Galvao K.N."/>
        </authorList>
    </citation>
    <scope>NUCLEOTIDE SEQUENCE [LARGE SCALE GENOMIC DNA]</scope>
    <source>
        <strain evidence="2 3">KG-37</strain>
    </source>
</reference>
<dbReference type="PROSITE" id="PS51257">
    <property type="entry name" value="PROKAR_LIPOPROTEIN"/>
    <property type="match status" value="1"/>
</dbReference>
<dbReference type="CDD" id="cd02972">
    <property type="entry name" value="DsbA_family"/>
    <property type="match status" value="1"/>
</dbReference>
<evidence type="ECO:0008006" key="4">
    <source>
        <dbReference type="Google" id="ProtNLM"/>
    </source>
</evidence>
<name>A0A4R9BZN6_9FIRM</name>
<sequence length="249" mass="28175">MKKIKIVVAALLICLSLAACSIQKNNTNTNVVENNSKELKYIDNGAFYVNNKGIVIPKEDSKKYSKIVEWYFDPLCPYCVVLETEVNSYITDIMGKNTLIKYVPMSFLGRPKGSDETFISYSDTISSNILSIAENDPENGFKYLKEVMSQTFLDKISKLEKKEEQDKVIEEAYTKKLSGKKPDLIKSLFKDSLKIVRNSTKSISKNEELKSKTTSGKISVPLVYIVGEEKALVFEEGKNPRPILEEKLK</sequence>
<keyword evidence="3" id="KW-1185">Reference proteome</keyword>
<organism evidence="2 3">
    <name type="scientific">Helcococcus ovis</name>
    <dbReference type="NCBI Taxonomy" id="72026"/>
    <lineage>
        <taxon>Bacteria</taxon>
        <taxon>Bacillati</taxon>
        <taxon>Bacillota</taxon>
        <taxon>Tissierellia</taxon>
        <taxon>Tissierellales</taxon>
        <taxon>Peptoniphilaceae</taxon>
        <taxon>Helcococcus</taxon>
    </lineage>
</organism>
<feature type="signal peptide" evidence="1">
    <location>
        <begin position="1"/>
        <end position="21"/>
    </location>
</feature>
<dbReference type="Gene3D" id="3.40.30.10">
    <property type="entry name" value="Glutaredoxin"/>
    <property type="match status" value="1"/>
</dbReference>
<dbReference type="AlphaFoldDB" id="A0A4R9BZN6"/>
<evidence type="ECO:0000313" key="2">
    <source>
        <dbReference type="EMBL" id="TFF64329.1"/>
    </source>
</evidence>
<dbReference type="GeneID" id="97030420"/>
<accession>A0A4R9BZN6</accession>
<dbReference type="RefSeq" id="WP_134710275.1">
    <property type="nucleotide sequence ID" value="NZ_CP119081.1"/>
</dbReference>
<dbReference type="OrthoDB" id="117402at2"/>
<dbReference type="EMBL" id="SCFR01000042">
    <property type="protein sequence ID" value="TFF64329.1"/>
    <property type="molecule type" value="Genomic_DNA"/>
</dbReference>
<evidence type="ECO:0000313" key="3">
    <source>
        <dbReference type="Proteomes" id="UP000297454"/>
    </source>
</evidence>
<dbReference type="Proteomes" id="UP000297454">
    <property type="component" value="Unassembled WGS sequence"/>
</dbReference>
<evidence type="ECO:0000256" key="1">
    <source>
        <dbReference type="SAM" id="SignalP"/>
    </source>
</evidence>
<proteinExistence type="predicted"/>
<keyword evidence="1" id="KW-0732">Signal</keyword>
<feature type="chain" id="PRO_5043195184" description="Thioredoxin-like fold domain-containing protein" evidence="1">
    <location>
        <begin position="22"/>
        <end position="249"/>
    </location>
</feature>
<comment type="caution">
    <text evidence="2">The sequence shown here is derived from an EMBL/GenBank/DDBJ whole genome shotgun (WGS) entry which is preliminary data.</text>
</comment>
<dbReference type="SUPFAM" id="SSF52833">
    <property type="entry name" value="Thioredoxin-like"/>
    <property type="match status" value="1"/>
</dbReference>
<protein>
    <recommendedName>
        <fullName evidence="4">Thioredoxin-like fold domain-containing protein</fullName>
    </recommendedName>
</protein>